<dbReference type="Proteomes" id="UP000595662">
    <property type="component" value="Chromosome 4"/>
</dbReference>
<proteinExistence type="predicted"/>
<dbReference type="OMA" id="RRNTWHY"/>
<feature type="domain" description="PRISE-like Rossmann-fold" evidence="1">
    <location>
        <begin position="8"/>
        <end position="316"/>
    </location>
</feature>
<organism evidence="2 3">
    <name type="scientific">Penicillium digitatum</name>
    <name type="common">Green mold</name>
    <dbReference type="NCBI Taxonomy" id="36651"/>
    <lineage>
        <taxon>Eukaryota</taxon>
        <taxon>Fungi</taxon>
        <taxon>Dikarya</taxon>
        <taxon>Ascomycota</taxon>
        <taxon>Pezizomycotina</taxon>
        <taxon>Eurotiomycetes</taxon>
        <taxon>Eurotiomycetidae</taxon>
        <taxon>Eurotiales</taxon>
        <taxon>Aspergillaceae</taxon>
        <taxon>Penicillium</taxon>
    </lineage>
</organism>
<dbReference type="GeneID" id="26230100"/>
<protein>
    <submittedName>
        <fullName evidence="2">Nucleoside-diphosphate-sugar epimerase GsfE</fullName>
    </submittedName>
</protein>
<accession>A0A7T7BMU8</accession>
<sequence>MDSSGKVAFVTGANGISGHAIIEHLIRTPESEWSKIIITSRKPPATYWIDPRIEFIALDFLDDPEIIKSKIKVICKDVTHAYFTSYVHNNDFNKLAEKNCPLFRNFLEAVDTACPNLKRICLQTGGKHYGMQFREFSTPFYEETPRYEGPGSGSIFYYEQEDDLFRMQKRRNTWHYNIIRPMGIIGFTPQFNGMNEAISLAQYFLICRELGESPKWPGNLRNYHRTEDQCYSPSIADLTVWASTHDNCQDEAFNHTNGDVIVFKFLWAHLAKYFKVEAPQPPSTLEGENDGPTINLVEWASDKKGVWETIVAKYGGSVECFQPESFALLDWGLNPSGKLTAPFMSTVHKARKFGWNRIDNTYEAYYRTFRSYENAGILPKSHQFQ</sequence>
<dbReference type="RefSeq" id="XP_014537468.1">
    <property type="nucleotide sequence ID" value="XM_014681982.1"/>
</dbReference>
<reference evidence="2 3" key="1">
    <citation type="submission" date="2020-08" db="EMBL/GenBank/DDBJ databases">
        <title>The completed genome sequence of the pathogenic ascomycete fungus Penicillium digitatum.</title>
        <authorList>
            <person name="Wang M."/>
        </authorList>
    </citation>
    <scope>NUCLEOTIDE SEQUENCE [LARGE SCALE GENOMIC DNA]</scope>
    <source>
        <strain evidence="2 3">PdW03</strain>
    </source>
</reference>
<dbReference type="EMBL" id="CP060777">
    <property type="protein sequence ID" value="QQK45381.1"/>
    <property type="molecule type" value="Genomic_DNA"/>
</dbReference>
<evidence type="ECO:0000313" key="3">
    <source>
        <dbReference type="Proteomes" id="UP000595662"/>
    </source>
</evidence>
<dbReference type="CDD" id="cd08948">
    <property type="entry name" value="5beta-POR_like_SDR_a"/>
    <property type="match status" value="1"/>
</dbReference>
<dbReference type="PANTHER" id="PTHR32487:SF0">
    <property type="entry name" value="3-OXO-DELTA(4,5)-STEROID 5-BETA-REDUCTASE"/>
    <property type="match status" value="1"/>
</dbReference>
<dbReference type="Gene3D" id="3.40.50.720">
    <property type="entry name" value="NAD(P)-binding Rossmann-like Domain"/>
    <property type="match status" value="1"/>
</dbReference>
<dbReference type="SUPFAM" id="SSF51735">
    <property type="entry name" value="NAD(P)-binding Rossmann-fold domains"/>
    <property type="match status" value="1"/>
</dbReference>
<dbReference type="InterPro" id="IPR055222">
    <property type="entry name" value="PRISE-like_Rossmann-fold"/>
</dbReference>
<dbReference type="KEGG" id="pdp:PDIP_17770"/>
<evidence type="ECO:0000259" key="1">
    <source>
        <dbReference type="Pfam" id="PF22917"/>
    </source>
</evidence>
<evidence type="ECO:0000313" key="2">
    <source>
        <dbReference type="EMBL" id="QQK45381.1"/>
    </source>
</evidence>
<dbReference type="InterPro" id="IPR036291">
    <property type="entry name" value="NAD(P)-bd_dom_sf"/>
</dbReference>
<dbReference type="Pfam" id="PF22917">
    <property type="entry name" value="PRISE"/>
    <property type="match status" value="1"/>
</dbReference>
<dbReference type="VEuPathDB" id="FungiDB:PDIP_17770"/>
<dbReference type="AlphaFoldDB" id="A0A7T7BMU8"/>
<dbReference type="PANTHER" id="PTHR32487">
    <property type="entry name" value="3-OXO-DELTA(4,5)-STEROID 5-BETA-REDUCTASE"/>
    <property type="match status" value="1"/>
</dbReference>
<gene>
    <name evidence="2" type="ORF">Pdw03_0279</name>
</gene>
<name>A0A7T7BMU8_PENDI</name>